<evidence type="ECO:0000259" key="1">
    <source>
        <dbReference type="Pfam" id="PF01106"/>
    </source>
</evidence>
<dbReference type="InterPro" id="IPR034904">
    <property type="entry name" value="FSCA_dom_sf"/>
</dbReference>
<dbReference type="GO" id="GO:0005506">
    <property type="term" value="F:iron ion binding"/>
    <property type="evidence" value="ECO:0007669"/>
    <property type="project" value="InterPro"/>
</dbReference>
<feature type="non-terminal residue" evidence="2">
    <location>
        <position position="1"/>
    </location>
</feature>
<dbReference type="Gene3D" id="3.30.300.130">
    <property type="entry name" value="Fe-S cluster assembly (FSCA)"/>
    <property type="match status" value="1"/>
</dbReference>
<sequence length="220" mass="22988">RYDGLMSDTLTADQVMDVTDGALAKVLEVRDSQDDGEDPTTLALLIDVTGVSGVDYVYDLAFVPIVELPGDCHRWTVDAEAGATLDMAVGDESRSKLAGATLDLPSNPVQGGLVIRNPNRPNPLGDVGELDLTGEVPERIEQLLTGSVNPMLASHGGFATLVGVDGHTAYVTMGGGCQGCSMSQATLTEGIQRAIVEAVPEITEVVDATDHSAGDNPFYS</sequence>
<dbReference type="PANTHER" id="PTHR11178:SF51">
    <property type="entry name" value="FE_S BIOGENESIS PROTEIN NFUA"/>
    <property type="match status" value="1"/>
</dbReference>
<dbReference type="InterPro" id="IPR035903">
    <property type="entry name" value="HesB-like_dom_sf"/>
</dbReference>
<dbReference type="Pfam" id="PF01106">
    <property type="entry name" value="NifU"/>
    <property type="match status" value="1"/>
</dbReference>
<protein>
    <recommendedName>
        <fullName evidence="1">NIF system FeS cluster assembly NifU C-terminal domain-containing protein</fullName>
    </recommendedName>
</protein>
<dbReference type="SUPFAM" id="SSF89360">
    <property type="entry name" value="HesB-like domain"/>
    <property type="match status" value="1"/>
</dbReference>
<proteinExistence type="predicted"/>
<dbReference type="GO" id="GO:0016226">
    <property type="term" value="P:iron-sulfur cluster assembly"/>
    <property type="evidence" value="ECO:0007669"/>
    <property type="project" value="InterPro"/>
</dbReference>
<feature type="domain" description="NIF system FeS cluster assembly NifU C-terminal" evidence="1">
    <location>
        <begin position="140"/>
        <end position="206"/>
    </location>
</feature>
<dbReference type="EMBL" id="UINC01084782">
    <property type="protein sequence ID" value="SVC31751.1"/>
    <property type="molecule type" value="Genomic_DNA"/>
</dbReference>
<dbReference type="SUPFAM" id="SSF117916">
    <property type="entry name" value="Fe-S cluster assembly (FSCA) domain-like"/>
    <property type="match status" value="1"/>
</dbReference>
<dbReference type="GO" id="GO:0051536">
    <property type="term" value="F:iron-sulfur cluster binding"/>
    <property type="evidence" value="ECO:0007669"/>
    <property type="project" value="InterPro"/>
</dbReference>
<evidence type="ECO:0000313" key="2">
    <source>
        <dbReference type="EMBL" id="SVC31751.1"/>
    </source>
</evidence>
<accession>A0A382LA44</accession>
<organism evidence="2">
    <name type="scientific">marine metagenome</name>
    <dbReference type="NCBI Taxonomy" id="408172"/>
    <lineage>
        <taxon>unclassified sequences</taxon>
        <taxon>metagenomes</taxon>
        <taxon>ecological metagenomes</taxon>
    </lineage>
</organism>
<dbReference type="InterPro" id="IPR001075">
    <property type="entry name" value="NIF_FeS_clus_asmbl_NifU_C"/>
</dbReference>
<dbReference type="PANTHER" id="PTHR11178">
    <property type="entry name" value="IRON-SULFUR CLUSTER SCAFFOLD PROTEIN NFU-RELATED"/>
    <property type="match status" value="1"/>
</dbReference>
<reference evidence="2" key="1">
    <citation type="submission" date="2018-05" db="EMBL/GenBank/DDBJ databases">
        <authorList>
            <person name="Lanie J.A."/>
            <person name="Ng W.-L."/>
            <person name="Kazmierczak K.M."/>
            <person name="Andrzejewski T.M."/>
            <person name="Davidsen T.M."/>
            <person name="Wayne K.J."/>
            <person name="Tettelin H."/>
            <person name="Glass J.I."/>
            <person name="Rusch D."/>
            <person name="Podicherti R."/>
            <person name="Tsui H.-C.T."/>
            <person name="Winkler M.E."/>
        </authorList>
    </citation>
    <scope>NUCLEOTIDE SEQUENCE</scope>
</reference>
<name>A0A382LA44_9ZZZZ</name>
<gene>
    <name evidence="2" type="ORF">METZ01_LOCUS284605</name>
</gene>
<dbReference type="AlphaFoldDB" id="A0A382LA44"/>